<protein>
    <submittedName>
        <fullName evidence="2">Uncharacterized protein</fullName>
    </submittedName>
</protein>
<sequence>MFGWKVRLPLATAHSSSHLPSNPTARRCRPDTMVPDQVLH</sequence>
<evidence type="ECO:0000256" key="1">
    <source>
        <dbReference type="SAM" id="MobiDB-lite"/>
    </source>
</evidence>
<reference evidence="2" key="1">
    <citation type="submission" date="2014-01" db="EMBL/GenBank/DDBJ databases">
        <authorList>
            <person name="Brown-Elliot B."/>
            <person name="Wallace R."/>
            <person name="Lenaerts A."/>
            <person name="Ordway D."/>
            <person name="DeGroote M.A."/>
            <person name="Parker T."/>
            <person name="Sizemore C."/>
            <person name="Tallon L.J."/>
            <person name="Sadzewicz L.K."/>
            <person name="Sengamalay N."/>
            <person name="Fraser C.M."/>
            <person name="Hine E."/>
            <person name="Shefchek K.A."/>
            <person name="Das S.P."/>
            <person name="Tettelin H."/>
        </authorList>
    </citation>
    <scope>NUCLEOTIDE SEQUENCE [LARGE SCALE GENOMIC DNA]</scope>
    <source>
        <strain evidence="2">4042</strain>
    </source>
</reference>
<dbReference type="EMBL" id="JAOB01000029">
    <property type="protein sequence ID" value="EUA56632.1"/>
    <property type="molecule type" value="Genomic_DNA"/>
</dbReference>
<feature type="region of interest" description="Disordered" evidence="1">
    <location>
        <begin position="13"/>
        <end position="40"/>
    </location>
</feature>
<comment type="caution">
    <text evidence="2">The sequence shown here is derived from an EMBL/GenBank/DDBJ whole genome shotgun (WGS) entry which is preliminary data.</text>
</comment>
<organism evidence="2">
    <name type="scientific">Mycobacterium xenopi 4042</name>
    <dbReference type="NCBI Taxonomy" id="1299334"/>
    <lineage>
        <taxon>Bacteria</taxon>
        <taxon>Bacillati</taxon>
        <taxon>Actinomycetota</taxon>
        <taxon>Actinomycetes</taxon>
        <taxon>Mycobacteriales</taxon>
        <taxon>Mycobacteriaceae</taxon>
        <taxon>Mycobacterium</taxon>
    </lineage>
</organism>
<gene>
    <name evidence="2" type="ORF">I553_8680</name>
</gene>
<accession>X8CJT4</accession>
<evidence type="ECO:0000313" key="2">
    <source>
        <dbReference type="EMBL" id="EUA56632.1"/>
    </source>
</evidence>
<name>X8CJT4_MYCXE</name>
<feature type="compositionally biased region" description="Polar residues" evidence="1">
    <location>
        <begin position="13"/>
        <end position="24"/>
    </location>
</feature>
<proteinExistence type="predicted"/>
<dbReference type="AlphaFoldDB" id="X8CJT4"/>